<name>A0A7S4B5F9_CHRCT</name>
<keyword evidence="4 9" id="KW-0963">Cytoplasm</keyword>
<keyword evidence="3 9" id="KW-0004">4Fe-4S</keyword>
<comment type="caution">
    <text evidence="9">Lacks conserved residue(s) required for the propagation of feature annotation.</text>
</comment>
<feature type="short sequence motif" description="Cx2C motif 1" evidence="9">
    <location>
        <begin position="258"/>
        <end position="261"/>
    </location>
</feature>
<proteinExistence type="inferred from homology"/>
<dbReference type="GO" id="GO:0051539">
    <property type="term" value="F:4 iron, 4 sulfur cluster binding"/>
    <property type="evidence" value="ECO:0007669"/>
    <property type="project" value="UniProtKB-KW"/>
</dbReference>
<comment type="domain">
    <text evidence="9">The twin Cx2C motifs are involved in the recognition by the mitochondrial MIA40-ERV1 disulfide relay system. The formation of 2 disulfide bonds in the Cx2C motifs through dithiol/disulfide exchange reactions effectively traps the protein in the mitochondrial intermembrane space.</text>
</comment>
<evidence type="ECO:0000256" key="7">
    <source>
        <dbReference type="ARBA" id="ARBA00023014"/>
    </source>
</evidence>
<dbReference type="PANTHER" id="PTHR13273">
    <property type="entry name" value="ANAMORSIN"/>
    <property type="match status" value="1"/>
</dbReference>
<dbReference type="Pfam" id="PF05093">
    <property type="entry name" value="CIAPIN1"/>
    <property type="match status" value="2"/>
</dbReference>
<dbReference type="AlphaFoldDB" id="A0A7S4B5F9"/>
<feature type="short sequence motif" description="Cx2C motif 2" evidence="9">
    <location>
        <begin position="269"/>
        <end position="272"/>
    </location>
</feature>
<evidence type="ECO:0000256" key="5">
    <source>
        <dbReference type="ARBA" id="ARBA00022723"/>
    </source>
</evidence>
<organism evidence="11">
    <name type="scientific">Chrysotila carterae</name>
    <name type="common">Marine alga</name>
    <name type="synonym">Syracosphaera carterae</name>
    <dbReference type="NCBI Taxonomy" id="13221"/>
    <lineage>
        <taxon>Eukaryota</taxon>
        <taxon>Haptista</taxon>
        <taxon>Haptophyta</taxon>
        <taxon>Prymnesiophyceae</taxon>
        <taxon>Isochrysidales</taxon>
        <taxon>Isochrysidaceae</taxon>
        <taxon>Chrysotila</taxon>
    </lineage>
</organism>
<dbReference type="HAMAP" id="MF_03115">
    <property type="entry name" value="Anamorsin"/>
    <property type="match status" value="1"/>
</dbReference>
<dbReference type="GO" id="GO:0016226">
    <property type="term" value="P:iron-sulfur cluster assembly"/>
    <property type="evidence" value="ECO:0007669"/>
    <property type="project" value="UniProtKB-UniRule"/>
</dbReference>
<dbReference type="EMBL" id="HBIZ01012340">
    <property type="protein sequence ID" value="CAE0754813.1"/>
    <property type="molecule type" value="Transcribed_RNA"/>
</dbReference>
<comment type="similarity">
    <text evidence="2 9">Belongs to the anamorsin family.</text>
</comment>
<evidence type="ECO:0000256" key="3">
    <source>
        <dbReference type="ARBA" id="ARBA00022485"/>
    </source>
</evidence>
<evidence type="ECO:0000313" key="11">
    <source>
        <dbReference type="EMBL" id="CAE0754813.1"/>
    </source>
</evidence>
<feature type="domain" description="Anamorsin C-terminal" evidence="10">
    <location>
        <begin position="221"/>
        <end position="250"/>
    </location>
</feature>
<dbReference type="GO" id="GO:0051537">
    <property type="term" value="F:2 iron, 2 sulfur cluster binding"/>
    <property type="evidence" value="ECO:0007669"/>
    <property type="project" value="UniProtKB-UniRule"/>
</dbReference>
<reference evidence="11" key="1">
    <citation type="submission" date="2021-01" db="EMBL/GenBank/DDBJ databases">
        <authorList>
            <person name="Corre E."/>
            <person name="Pelletier E."/>
            <person name="Niang G."/>
            <person name="Scheremetjew M."/>
            <person name="Finn R."/>
            <person name="Kale V."/>
            <person name="Holt S."/>
            <person name="Cochrane G."/>
            <person name="Meng A."/>
            <person name="Brown T."/>
            <person name="Cohen L."/>
        </authorList>
    </citation>
    <scope>NUCLEOTIDE SEQUENCE</scope>
    <source>
        <strain evidence="11">CCMP645</strain>
    </source>
</reference>
<feature type="binding site" evidence="9">
    <location>
        <position position="240"/>
    </location>
    <ligand>
        <name>[2Fe-2S] cluster</name>
        <dbReference type="ChEBI" id="CHEBI:190135"/>
    </ligand>
</feature>
<dbReference type="GO" id="GO:0046872">
    <property type="term" value="F:metal ion binding"/>
    <property type="evidence" value="ECO:0007669"/>
    <property type="project" value="UniProtKB-KW"/>
</dbReference>
<accession>A0A7S4B5F9</accession>
<keyword evidence="8 9" id="KW-0496">Mitochondrion</keyword>
<comment type="subcellular location">
    <subcellularLocation>
        <location evidence="9">Cytoplasm</location>
    </subcellularLocation>
    <subcellularLocation>
        <location evidence="9">Mitochondrion intermembrane space</location>
    </subcellularLocation>
</comment>
<comment type="subunit">
    <text evidence="9">Monomer.</text>
</comment>
<dbReference type="GO" id="GO:0005758">
    <property type="term" value="C:mitochondrial intermembrane space"/>
    <property type="evidence" value="ECO:0007669"/>
    <property type="project" value="UniProtKB-SubCell"/>
</dbReference>
<evidence type="ECO:0000259" key="10">
    <source>
        <dbReference type="Pfam" id="PF05093"/>
    </source>
</evidence>
<comment type="cofactor">
    <cofactor evidence="1 9">
        <name>[4Fe-4S] cluster</name>
        <dbReference type="ChEBI" id="CHEBI:49883"/>
    </cofactor>
</comment>
<feature type="domain" description="Anamorsin C-terminal" evidence="10">
    <location>
        <begin position="254"/>
        <end position="288"/>
    </location>
</feature>
<comment type="function">
    <text evidence="9">Component of the cytosolic iron-sulfur (Fe-S) protein assembly (CIA) machinery. Required for the maturation of extramitochondrial Fe-S proteins. Part of an electron transfer chain functioning in an early step of cytosolic Fe-S biogenesis, facilitating the de novo assembly of a [4Fe-4S] cluster on the cytosolic Fe-S scaffold complex. Electrons are transferred from NADPH via a FAD- and FMN-containing diflavin oxidoreductase. Together with the diflavin oxidoreductase, also required for the assembly of the diferric tyrosyl radical cofactor of ribonucleotide reductase (RNR), probably by providing electrons for reduction during radical cofactor maturation in the catalytic small subunit.</text>
</comment>
<sequence length="325" mass="34451">MVVISKEELLQAANESLDQLQLTASPGSPADDACLTRNASKLKKGGTLKLSEAVWIWPNGMPPADLAPMVRALTSPKIALIRSVEAMRKSIIFAGLECQGAPEIQPLGDHQLQKLLSVLFPSLAGNADKAPSPEQSDALLALGVLLKPHLAWATAKARKPDFAQGVSFSLRSRKPVEKLARQAPPLDAWSAAAKAPQDTVAYMDEDELLSEADRALKVPIRSECAPDAAGKRKACKNCTCGLREELEGQEAPVVKSACGNCALGDAFRCASCPHRGKPAFEPGDELKLASRSDESAPVNEQAVLKLANADGGLVQLSADAMVDDF</sequence>
<dbReference type="InterPro" id="IPR046408">
    <property type="entry name" value="CIAPIN1"/>
</dbReference>
<keyword evidence="6 9" id="KW-0408">Iron</keyword>
<comment type="domain">
    <text evidence="9">The C-terminal domain binds 2 Fe-S clusters but is otherwise mostly in an intrinsically disordered conformation.</text>
</comment>
<feature type="binding site" evidence="9">
    <location>
        <position position="238"/>
    </location>
    <ligand>
        <name>[2Fe-2S] cluster</name>
        <dbReference type="ChEBI" id="CHEBI:190135"/>
    </ligand>
</feature>
<comment type="cofactor">
    <cofactor evidence="9">
        <name>[2Fe-2S] cluster</name>
        <dbReference type="ChEBI" id="CHEBI:190135"/>
    </cofactor>
</comment>
<keyword evidence="7 9" id="KW-0411">Iron-sulfur</keyword>
<dbReference type="PANTHER" id="PTHR13273:SF14">
    <property type="entry name" value="ANAMORSIN"/>
    <property type="match status" value="1"/>
</dbReference>
<evidence type="ECO:0000256" key="4">
    <source>
        <dbReference type="ARBA" id="ARBA00022490"/>
    </source>
</evidence>
<feature type="binding site" evidence="9">
    <location>
        <position position="269"/>
    </location>
    <ligand>
        <name>[4Fe-4S] cluster</name>
        <dbReference type="ChEBI" id="CHEBI:49883"/>
    </ligand>
</feature>
<evidence type="ECO:0000256" key="8">
    <source>
        <dbReference type="ARBA" id="ARBA00023128"/>
    </source>
</evidence>
<dbReference type="InterPro" id="IPR007785">
    <property type="entry name" value="Anamorsin"/>
</dbReference>
<feature type="binding site" evidence="9">
    <location>
        <position position="258"/>
    </location>
    <ligand>
        <name>[4Fe-4S] cluster</name>
        <dbReference type="ChEBI" id="CHEBI:49883"/>
    </ligand>
</feature>
<feature type="region of interest" description="Fe-S binding site A" evidence="9">
    <location>
        <begin position="224"/>
        <end position="240"/>
    </location>
</feature>
<keyword evidence="9" id="KW-0001">2Fe-2S</keyword>
<keyword evidence="5 9" id="KW-0479">Metal-binding</keyword>
<feature type="binding site" evidence="9">
    <location>
        <position position="272"/>
    </location>
    <ligand>
        <name>[4Fe-4S] cluster</name>
        <dbReference type="ChEBI" id="CHEBI:49883"/>
    </ligand>
</feature>
<feature type="binding site" evidence="9">
    <location>
        <position position="224"/>
    </location>
    <ligand>
        <name>[2Fe-2S] cluster</name>
        <dbReference type="ChEBI" id="CHEBI:190135"/>
    </ligand>
</feature>
<feature type="binding site" evidence="9">
    <location>
        <position position="235"/>
    </location>
    <ligand>
        <name>[2Fe-2S] cluster</name>
        <dbReference type="ChEBI" id="CHEBI:190135"/>
    </ligand>
</feature>
<feature type="binding site" evidence="9">
    <location>
        <position position="261"/>
    </location>
    <ligand>
        <name>[4Fe-4S] cluster</name>
        <dbReference type="ChEBI" id="CHEBI:49883"/>
    </ligand>
</feature>
<gene>
    <name evidence="11" type="ORF">PCAR00345_LOCUS7400</name>
</gene>
<dbReference type="GO" id="GO:0009055">
    <property type="term" value="F:electron transfer activity"/>
    <property type="evidence" value="ECO:0007669"/>
    <property type="project" value="UniProtKB-UniRule"/>
</dbReference>
<feature type="region of interest" description="Fe-S binding site B" evidence="9">
    <location>
        <begin position="258"/>
        <end position="272"/>
    </location>
</feature>
<evidence type="ECO:0000256" key="1">
    <source>
        <dbReference type="ARBA" id="ARBA00001966"/>
    </source>
</evidence>
<evidence type="ECO:0000256" key="6">
    <source>
        <dbReference type="ARBA" id="ARBA00023004"/>
    </source>
</evidence>
<protein>
    <recommendedName>
        <fullName evidence="9">Anamorsin homolog</fullName>
    </recommendedName>
    <alternativeName>
        <fullName evidence="9">Fe-S cluster assembly protein DRE2 homolog</fullName>
    </alternativeName>
</protein>
<comment type="domain">
    <text evidence="9">The N-terminal domain has structural similarity with S-adenosyl-L-methionine-dependent methyltransferases, but does not bind S-adenosyl-L-methionine. It is required for correct assembly of the 2 Fe-S clusters.</text>
</comment>
<evidence type="ECO:0000256" key="2">
    <source>
        <dbReference type="ARBA" id="ARBA00008169"/>
    </source>
</evidence>
<evidence type="ECO:0000256" key="9">
    <source>
        <dbReference type="HAMAP-Rule" id="MF_03115"/>
    </source>
</evidence>